<organism evidence="10 11">
    <name type="scientific">Duganella sacchari</name>
    <dbReference type="NCBI Taxonomy" id="551987"/>
    <lineage>
        <taxon>Bacteria</taxon>
        <taxon>Pseudomonadati</taxon>
        <taxon>Pseudomonadota</taxon>
        <taxon>Betaproteobacteria</taxon>
        <taxon>Burkholderiales</taxon>
        <taxon>Oxalobacteraceae</taxon>
        <taxon>Telluria group</taxon>
        <taxon>Duganella</taxon>
    </lineage>
</organism>
<evidence type="ECO:0000259" key="9">
    <source>
        <dbReference type="PROSITE" id="PS50887"/>
    </source>
</evidence>
<evidence type="ECO:0000256" key="5">
    <source>
        <dbReference type="ARBA" id="ARBA00023136"/>
    </source>
</evidence>
<dbReference type="InterPro" id="IPR006189">
    <property type="entry name" value="CHASE_dom"/>
</dbReference>
<name>A0A1M7QWR4_9BURK</name>
<dbReference type="Pfam" id="PF00990">
    <property type="entry name" value="GGDEF"/>
    <property type="match status" value="1"/>
</dbReference>
<dbReference type="InterPro" id="IPR029787">
    <property type="entry name" value="Nucleotide_cyclase"/>
</dbReference>
<dbReference type="Gene3D" id="3.30.450.20">
    <property type="entry name" value="PAS domain"/>
    <property type="match status" value="1"/>
</dbReference>
<evidence type="ECO:0000256" key="3">
    <source>
        <dbReference type="ARBA" id="ARBA00022692"/>
    </source>
</evidence>
<reference evidence="11" key="1">
    <citation type="submission" date="2016-11" db="EMBL/GenBank/DDBJ databases">
        <authorList>
            <person name="Varghese N."/>
            <person name="Submissions S."/>
        </authorList>
    </citation>
    <scope>NUCLEOTIDE SEQUENCE [LARGE SCALE GENOMIC DNA]</scope>
    <source>
        <strain evidence="11">Sac-22</strain>
    </source>
</reference>
<dbReference type="InterPro" id="IPR050469">
    <property type="entry name" value="Diguanylate_Cyclase"/>
</dbReference>
<dbReference type="AlphaFoldDB" id="A0A1M7QWR4"/>
<dbReference type="FunFam" id="3.30.70.270:FF:000001">
    <property type="entry name" value="Diguanylate cyclase domain protein"/>
    <property type="match status" value="1"/>
</dbReference>
<comment type="catalytic activity">
    <reaction evidence="6">
        <text>2 GTP = 3',3'-c-di-GMP + 2 diphosphate</text>
        <dbReference type="Rhea" id="RHEA:24898"/>
        <dbReference type="ChEBI" id="CHEBI:33019"/>
        <dbReference type="ChEBI" id="CHEBI:37565"/>
        <dbReference type="ChEBI" id="CHEBI:58805"/>
        <dbReference type="EC" id="2.7.7.65"/>
    </reaction>
</comment>
<dbReference type="SMART" id="SM01079">
    <property type="entry name" value="CHASE"/>
    <property type="match status" value="1"/>
</dbReference>
<evidence type="ECO:0000256" key="4">
    <source>
        <dbReference type="ARBA" id="ARBA00022989"/>
    </source>
</evidence>
<accession>A0A1M7QWR4</accession>
<dbReference type="GO" id="GO:0005886">
    <property type="term" value="C:plasma membrane"/>
    <property type="evidence" value="ECO:0007669"/>
    <property type="project" value="TreeGrafter"/>
</dbReference>
<dbReference type="GO" id="GO:0052621">
    <property type="term" value="F:diguanylate cyclase activity"/>
    <property type="evidence" value="ECO:0007669"/>
    <property type="project" value="UniProtKB-EC"/>
</dbReference>
<dbReference type="GO" id="GO:0007165">
    <property type="term" value="P:signal transduction"/>
    <property type="evidence" value="ECO:0007669"/>
    <property type="project" value="UniProtKB-ARBA"/>
</dbReference>
<dbReference type="SUPFAM" id="SSF55785">
    <property type="entry name" value="PYP-like sensor domain (PAS domain)"/>
    <property type="match status" value="2"/>
</dbReference>
<feature type="transmembrane region" description="Helical" evidence="7">
    <location>
        <begin position="16"/>
        <end position="38"/>
    </location>
</feature>
<comment type="subcellular location">
    <subcellularLocation>
        <location evidence="1">Membrane</location>
    </subcellularLocation>
</comment>
<dbReference type="Gene3D" id="3.30.450.40">
    <property type="match status" value="1"/>
</dbReference>
<proteinExistence type="predicted"/>
<sequence length="1017" mass="111405">MPAHTQARLRRLLQDLLSPAILSALVLTCCLGVTAALWHSASSDAEQDAQADFDGRVRELVNNLDQRMQTYIQVLYGVQGLFASSESVGRDEFRTYILGQELNRHFPGVHGVGFMKLIGPHQREEHEAMVRRQGFPAYRVFPPGERAWYAPIVYLEPFSDNNRLAFGFDPASEARRRITLEQARDSGQPAMSGSIRLVQESDKLVQSGFLIVLPLYNHGQPVATLAQRRAAINGWVYAPFRVGDLMAGLGGPRVAALDVEIYDGDAIAPSALMYDSAANAQGKQRTTRQQISIANHRWTLRISMLPGPASARSDKAQQIGLFGVSLSVLLACLTWLLARGRVRAREGLQRSSTLTEELKEGQSTLMVLADSAQRSQAMLRSILDSTIDGILVDNLKGTVLNSNRRFRELWNVPEHLDWQSDGAVLMSHMSAQLRHAGSGLRLDEPAQLTLPGVQRGTPFEEEHEVLHLKDGRVIEKHTRGLQLGSEPARIWSFRDITERTQIEQREQTRRHVLELLATGAPLQTILESVVLGVEADNEDMLCSILLLDESGEHLLVGAAPSLPAFYNAAVHGLTIGKGMGACGQAVVTRNRVIVEDIRSAPSWAEYRDIALQAGLVSCWSDPIFSASGTVLGTFAIYHRDARLPSMANIALIEQGARLAGIAIEQAQAAVALRAGEARFRSLYDHAPVALWEQDWSAVRGALAELELSGVEDLEGYLQANPSQLRRLASLVRIMDVNAAALEQVAAPPGRKDLGALTLAQNFDASAMPNFARALTALARGQHFFACEGSFERLDGVARLNELTLLVMPGHTHSLDFVIVSTLDITERRRMNDELRVLATTDFLTGLSNRREFMGRLQEEQGRLQRDIGACAAVLLLDIDHFKRINDEYGHAAGDAVLRQLADLMRDGQRKIDMMGRIGGEEFAILLPGTDLDAAAVFAERLRQRVEQTPMQLNTGAALGITVSIGIAAMGGNYPAGDSALIRADQALYCAKRGGRNRVELMDVEADRPGHQVPAASG</sequence>
<feature type="domain" description="CHASE" evidence="8">
    <location>
        <begin position="84"/>
        <end position="301"/>
    </location>
</feature>
<keyword evidence="3 7" id="KW-0812">Transmembrane</keyword>
<keyword evidence="5 7" id="KW-0472">Membrane</keyword>
<dbReference type="InterPro" id="IPR035965">
    <property type="entry name" value="PAS-like_dom_sf"/>
</dbReference>
<gene>
    <name evidence="10" type="ORF">SAMN05192549_108175</name>
</gene>
<dbReference type="OrthoDB" id="9812260at2"/>
<evidence type="ECO:0000256" key="7">
    <source>
        <dbReference type="SAM" id="Phobius"/>
    </source>
</evidence>
<evidence type="ECO:0000256" key="1">
    <source>
        <dbReference type="ARBA" id="ARBA00004370"/>
    </source>
</evidence>
<feature type="transmembrane region" description="Helical" evidence="7">
    <location>
        <begin position="319"/>
        <end position="338"/>
    </location>
</feature>
<dbReference type="PROSITE" id="PS50887">
    <property type="entry name" value="GGDEF"/>
    <property type="match status" value="1"/>
</dbReference>
<dbReference type="Gene3D" id="3.30.450.350">
    <property type="entry name" value="CHASE domain"/>
    <property type="match status" value="1"/>
</dbReference>
<dbReference type="Proteomes" id="UP000184339">
    <property type="component" value="Unassembled WGS sequence"/>
</dbReference>
<dbReference type="PROSITE" id="PS50839">
    <property type="entry name" value="CHASE"/>
    <property type="match status" value="1"/>
</dbReference>
<dbReference type="InterPro" id="IPR042240">
    <property type="entry name" value="CHASE_sf"/>
</dbReference>
<dbReference type="CDD" id="cd01949">
    <property type="entry name" value="GGDEF"/>
    <property type="match status" value="1"/>
</dbReference>
<feature type="domain" description="GGDEF" evidence="9">
    <location>
        <begin position="869"/>
        <end position="1003"/>
    </location>
</feature>
<evidence type="ECO:0000259" key="8">
    <source>
        <dbReference type="PROSITE" id="PS50839"/>
    </source>
</evidence>
<dbReference type="InterPro" id="IPR029016">
    <property type="entry name" value="GAF-like_dom_sf"/>
</dbReference>
<dbReference type="STRING" id="551987.SAMN05192549_108175"/>
<dbReference type="EC" id="2.7.7.65" evidence="2"/>
<dbReference type="InterPro" id="IPR000160">
    <property type="entry name" value="GGDEF_dom"/>
</dbReference>
<dbReference type="SMART" id="SM00267">
    <property type="entry name" value="GGDEF"/>
    <property type="match status" value="1"/>
</dbReference>
<dbReference type="RefSeq" id="WP_072786955.1">
    <property type="nucleotide sequence ID" value="NZ_FRCX01000008.1"/>
</dbReference>
<dbReference type="PANTHER" id="PTHR45138:SF9">
    <property type="entry name" value="DIGUANYLATE CYCLASE DGCM-RELATED"/>
    <property type="match status" value="1"/>
</dbReference>
<dbReference type="SMART" id="SM00065">
    <property type="entry name" value="GAF"/>
    <property type="match status" value="1"/>
</dbReference>
<evidence type="ECO:0000313" key="10">
    <source>
        <dbReference type="EMBL" id="SHN36443.1"/>
    </source>
</evidence>
<dbReference type="InterPro" id="IPR003018">
    <property type="entry name" value="GAF"/>
</dbReference>
<dbReference type="EMBL" id="FRCX01000008">
    <property type="protein sequence ID" value="SHN36443.1"/>
    <property type="molecule type" value="Genomic_DNA"/>
</dbReference>
<dbReference type="SUPFAM" id="SSF55781">
    <property type="entry name" value="GAF domain-like"/>
    <property type="match status" value="1"/>
</dbReference>
<dbReference type="GO" id="GO:1902201">
    <property type="term" value="P:negative regulation of bacterial-type flagellum-dependent cell motility"/>
    <property type="evidence" value="ECO:0007669"/>
    <property type="project" value="TreeGrafter"/>
</dbReference>
<evidence type="ECO:0000256" key="2">
    <source>
        <dbReference type="ARBA" id="ARBA00012528"/>
    </source>
</evidence>
<keyword evidence="4 7" id="KW-1133">Transmembrane helix</keyword>
<dbReference type="NCBIfam" id="TIGR00254">
    <property type="entry name" value="GGDEF"/>
    <property type="match status" value="1"/>
</dbReference>
<dbReference type="PANTHER" id="PTHR45138">
    <property type="entry name" value="REGULATORY COMPONENTS OF SENSORY TRANSDUCTION SYSTEM"/>
    <property type="match status" value="1"/>
</dbReference>
<dbReference type="Pfam" id="PF03924">
    <property type="entry name" value="CHASE"/>
    <property type="match status" value="1"/>
</dbReference>
<dbReference type="Pfam" id="PF13185">
    <property type="entry name" value="GAF_2"/>
    <property type="match status" value="1"/>
</dbReference>
<protein>
    <recommendedName>
        <fullName evidence="2">diguanylate cyclase</fullName>
        <ecNumber evidence="2">2.7.7.65</ecNumber>
    </recommendedName>
</protein>
<evidence type="ECO:0000256" key="6">
    <source>
        <dbReference type="ARBA" id="ARBA00034247"/>
    </source>
</evidence>
<dbReference type="InterPro" id="IPR043128">
    <property type="entry name" value="Rev_trsase/Diguanyl_cyclase"/>
</dbReference>
<dbReference type="SUPFAM" id="SSF55073">
    <property type="entry name" value="Nucleotide cyclase"/>
    <property type="match status" value="1"/>
</dbReference>
<evidence type="ECO:0000313" key="11">
    <source>
        <dbReference type="Proteomes" id="UP000184339"/>
    </source>
</evidence>
<dbReference type="Gene3D" id="3.30.70.270">
    <property type="match status" value="1"/>
</dbReference>
<dbReference type="GO" id="GO:0043709">
    <property type="term" value="P:cell adhesion involved in single-species biofilm formation"/>
    <property type="evidence" value="ECO:0007669"/>
    <property type="project" value="TreeGrafter"/>
</dbReference>
<keyword evidence="11" id="KW-1185">Reference proteome</keyword>